<name>A0A3D9KYS1_MARFU</name>
<comment type="caution">
    <text evidence="2">The sequence shown here is derived from an EMBL/GenBank/DDBJ whole genome shotgun (WGS) entry which is preliminary data.</text>
</comment>
<sequence length="73" mass="8592">MYFFDYLGAFYFWVWLNIWNSVNDTKRPTFKEVLEGKDRHQEGDIVDLHAYGLKLKFIGGVVTMVIVSILAKF</sequence>
<keyword evidence="1" id="KW-1133">Transmembrane helix</keyword>
<organism evidence="2 3">
    <name type="scientific">Marinoscillum furvescens DSM 4134</name>
    <dbReference type="NCBI Taxonomy" id="1122208"/>
    <lineage>
        <taxon>Bacteria</taxon>
        <taxon>Pseudomonadati</taxon>
        <taxon>Bacteroidota</taxon>
        <taxon>Cytophagia</taxon>
        <taxon>Cytophagales</taxon>
        <taxon>Reichenbachiellaceae</taxon>
        <taxon>Marinoscillum</taxon>
    </lineage>
</organism>
<reference evidence="2 3" key="1">
    <citation type="submission" date="2018-07" db="EMBL/GenBank/DDBJ databases">
        <title>Genomic Encyclopedia of Type Strains, Phase IV (KMG-IV): sequencing the most valuable type-strain genomes for metagenomic binning, comparative biology and taxonomic classification.</title>
        <authorList>
            <person name="Goeker M."/>
        </authorList>
    </citation>
    <scope>NUCLEOTIDE SEQUENCE [LARGE SCALE GENOMIC DNA]</scope>
    <source>
        <strain evidence="2 3">DSM 4134</strain>
    </source>
</reference>
<keyword evidence="1" id="KW-0812">Transmembrane</keyword>
<dbReference type="EMBL" id="QREG01000027">
    <property type="protein sequence ID" value="RED92995.1"/>
    <property type="molecule type" value="Genomic_DNA"/>
</dbReference>
<gene>
    <name evidence="2" type="ORF">C7460_12719</name>
</gene>
<proteinExistence type="predicted"/>
<dbReference type="AlphaFoldDB" id="A0A3D9KYS1"/>
<accession>A0A3D9KYS1</accession>
<protein>
    <submittedName>
        <fullName evidence="2">Uncharacterized protein</fullName>
    </submittedName>
</protein>
<keyword evidence="3" id="KW-1185">Reference proteome</keyword>
<evidence type="ECO:0000313" key="2">
    <source>
        <dbReference type="EMBL" id="RED92995.1"/>
    </source>
</evidence>
<dbReference type="Proteomes" id="UP000256779">
    <property type="component" value="Unassembled WGS sequence"/>
</dbReference>
<evidence type="ECO:0000313" key="3">
    <source>
        <dbReference type="Proteomes" id="UP000256779"/>
    </source>
</evidence>
<evidence type="ECO:0000256" key="1">
    <source>
        <dbReference type="SAM" id="Phobius"/>
    </source>
</evidence>
<keyword evidence="1" id="KW-0472">Membrane</keyword>
<feature type="transmembrane region" description="Helical" evidence="1">
    <location>
        <begin position="53"/>
        <end position="71"/>
    </location>
</feature>